<protein>
    <submittedName>
        <fullName evidence="1">Uncharacterized protein</fullName>
    </submittedName>
</protein>
<dbReference type="Proteomes" id="UP000567067">
    <property type="component" value="Unassembled WGS sequence"/>
</dbReference>
<dbReference type="AlphaFoldDB" id="A0A7W3SRI9"/>
<accession>A0A7W3SRI9</accession>
<sequence>MKMPMNGESEVFEDGKILLEERGDDGTNACKLLCTHRCTKGAGYFCFHLDHPNIAFCL</sequence>
<feature type="non-terminal residue" evidence="1">
    <location>
        <position position="58"/>
    </location>
</feature>
<organism evidence="1 2">
    <name type="scientific">Fontibacillus solani</name>
    <dbReference type="NCBI Taxonomy" id="1572857"/>
    <lineage>
        <taxon>Bacteria</taxon>
        <taxon>Bacillati</taxon>
        <taxon>Bacillota</taxon>
        <taxon>Bacilli</taxon>
        <taxon>Bacillales</taxon>
        <taxon>Paenibacillaceae</taxon>
        <taxon>Fontibacillus</taxon>
    </lineage>
</organism>
<reference evidence="1 2" key="1">
    <citation type="submission" date="2020-08" db="EMBL/GenBank/DDBJ databases">
        <title>Genomic Encyclopedia of Type Strains, Phase III (KMG-III): the genomes of soil and plant-associated and newly described type strains.</title>
        <authorList>
            <person name="Whitman W."/>
        </authorList>
    </citation>
    <scope>NUCLEOTIDE SEQUENCE [LARGE SCALE GENOMIC DNA]</scope>
    <source>
        <strain evidence="1 2">CECT 8693</strain>
    </source>
</reference>
<evidence type="ECO:0000313" key="2">
    <source>
        <dbReference type="Proteomes" id="UP000567067"/>
    </source>
</evidence>
<keyword evidence="2" id="KW-1185">Reference proteome</keyword>
<proteinExistence type="predicted"/>
<name>A0A7W3SRI9_9BACL</name>
<gene>
    <name evidence="1" type="ORF">FHR92_001407</name>
</gene>
<comment type="caution">
    <text evidence="1">The sequence shown here is derived from an EMBL/GenBank/DDBJ whole genome shotgun (WGS) entry which is preliminary data.</text>
</comment>
<dbReference type="EMBL" id="JACJIP010000007">
    <property type="protein sequence ID" value="MBA9084945.1"/>
    <property type="molecule type" value="Genomic_DNA"/>
</dbReference>
<evidence type="ECO:0000313" key="1">
    <source>
        <dbReference type="EMBL" id="MBA9084945.1"/>
    </source>
</evidence>